<evidence type="ECO:0000256" key="5">
    <source>
        <dbReference type="ARBA" id="ARBA00023136"/>
    </source>
</evidence>
<comment type="subcellular location">
    <subcellularLocation>
        <location evidence="1">Membrane</location>
        <topology evidence="1">Multi-pass membrane protein</topology>
    </subcellularLocation>
</comment>
<sequence length="136" mass="15243">MRGKLRVNKNAISGFLKYGLVGVIGTIVHSGMLALMVEVFEMHPIGGTIIGFVFSLVISYVLNSIWTFKQANSSTTIFVKYALVCSCGLLLNIFIMYITVDIFNLSYIIGQGVAIILVPIFNYMINRYWVFNENKT</sequence>
<feature type="transmembrane region" description="Helical" evidence="6">
    <location>
        <begin position="105"/>
        <end position="125"/>
    </location>
</feature>
<comment type="similarity">
    <text evidence="2">Belongs to the GtrA family.</text>
</comment>
<gene>
    <name evidence="8" type="ORF">IFO66_22120</name>
</gene>
<dbReference type="InterPro" id="IPR051401">
    <property type="entry name" value="GtrA_CellWall_Glycosyl"/>
</dbReference>
<comment type="caution">
    <text evidence="8">The sequence shown here is derived from an EMBL/GenBank/DDBJ whole genome shotgun (WGS) entry which is preliminary data.</text>
</comment>
<evidence type="ECO:0000256" key="1">
    <source>
        <dbReference type="ARBA" id="ARBA00004141"/>
    </source>
</evidence>
<dbReference type="PANTHER" id="PTHR38459">
    <property type="entry name" value="PROPHAGE BACTOPRENOL-LINKED GLUCOSE TRANSLOCASE HOMOLOG"/>
    <property type="match status" value="1"/>
</dbReference>
<protein>
    <submittedName>
        <fullName evidence="8">GtrA family protein</fullName>
    </submittedName>
</protein>
<dbReference type="Proteomes" id="UP000634529">
    <property type="component" value="Unassembled WGS sequence"/>
</dbReference>
<reference evidence="8 9" key="1">
    <citation type="submission" date="2020-09" db="EMBL/GenBank/DDBJ databases">
        <title>Paenibacillus sp. CAU 1523 isolated from sand of Haeundae Beach.</title>
        <authorList>
            <person name="Kim W."/>
        </authorList>
    </citation>
    <scope>NUCLEOTIDE SEQUENCE [LARGE SCALE GENOMIC DNA]</scope>
    <source>
        <strain evidence="8 9">CAU 1523</strain>
    </source>
</reference>
<evidence type="ECO:0000259" key="7">
    <source>
        <dbReference type="Pfam" id="PF04138"/>
    </source>
</evidence>
<name>A0ABR9B3P9_9BACL</name>
<evidence type="ECO:0000256" key="6">
    <source>
        <dbReference type="SAM" id="Phobius"/>
    </source>
</evidence>
<dbReference type="RefSeq" id="WP_192027205.1">
    <property type="nucleotide sequence ID" value="NZ_JACYTN010000033.1"/>
</dbReference>
<feature type="transmembrane region" description="Helical" evidence="6">
    <location>
        <begin position="45"/>
        <end position="66"/>
    </location>
</feature>
<evidence type="ECO:0000256" key="4">
    <source>
        <dbReference type="ARBA" id="ARBA00022989"/>
    </source>
</evidence>
<proteinExistence type="inferred from homology"/>
<dbReference type="InterPro" id="IPR007267">
    <property type="entry name" value="GtrA_DPMS_TM"/>
</dbReference>
<keyword evidence="5 6" id="KW-0472">Membrane</keyword>
<feature type="transmembrane region" description="Helical" evidence="6">
    <location>
        <begin position="20"/>
        <end position="39"/>
    </location>
</feature>
<evidence type="ECO:0000313" key="9">
    <source>
        <dbReference type="Proteomes" id="UP000634529"/>
    </source>
</evidence>
<dbReference type="Pfam" id="PF04138">
    <property type="entry name" value="GtrA_DPMS_TM"/>
    <property type="match status" value="1"/>
</dbReference>
<evidence type="ECO:0000256" key="2">
    <source>
        <dbReference type="ARBA" id="ARBA00009399"/>
    </source>
</evidence>
<organism evidence="8 9">
    <name type="scientific">Paenibacillus arenosi</name>
    <dbReference type="NCBI Taxonomy" id="2774142"/>
    <lineage>
        <taxon>Bacteria</taxon>
        <taxon>Bacillati</taxon>
        <taxon>Bacillota</taxon>
        <taxon>Bacilli</taxon>
        <taxon>Bacillales</taxon>
        <taxon>Paenibacillaceae</taxon>
        <taxon>Paenibacillus</taxon>
    </lineage>
</organism>
<feature type="domain" description="GtrA/DPMS transmembrane" evidence="7">
    <location>
        <begin position="17"/>
        <end position="131"/>
    </location>
</feature>
<dbReference type="PANTHER" id="PTHR38459:SF1">
    <property type="entry name" value="PROPHAGE BACTOPRENOL-LINKED GLUCOSE TRANSLOCASE HOMOLOG"/>
    <property type="match status" value="1"/>
</dbReference>
<evidence type="ECO:0000256" key="3">
    <source>
        <dbReference type="ARBA" id="ARBA00022692"/>
    </source>
</evidence>
<feature type="transmembrane region" description="Helical" evidence="6">
    <location>
        <begin position="78"/>
        <end position="99"/>
    </location>
</feature>
<accession>A0ABR9B3P9</accession>
<keyword evidence="9" id="KW-1185">Reference proteome</keyword>
<dbReference type="EMBL" id="JACYTN010000033">
    <property type="protein sequence ID" value="MBD8500987.1"/>
    <property type="molecule type" value="Genomic_DNA"/>
</dbReference>
<evidence type="ECO:0000313" key="8">
    <source>
        <dbReference type="EMBL" id="MBD8500987.1"/>
    </source>
</evidence>
<keyword evidence="3 6" id="KW-0812">Transmembrane</keyword>
<keyword evidence="4 6" id="KW-1133">Transmembrane helix</keyword>